<dbReference type="InterPro" id="IPR051707">
    <property type="entry name" value="PI-Interact_SigTrans_Reg"/>
</dbReference>
<dbReference type="Proteomes" id="UP000243579">
    <property type="component" value="Unassembled WGS sequence"/>
</dbReference>
<keyword evidence="4" id="KW-1185">Reference proteome</keyword>
<proteinExistence type="predicted"/>
<organism evidence="3 4">
    <name type="scientific">Achlya hypogyna</name>
    <name type="common">Oomycete</name>
    <name type="synonym">Protoachlya hypogyna</name>
    <dbReference type="NCBI Taxonomy" id="1202772"/>
    <lineage>
        <taxon>Eukaryota</taxon>
        <taxon>Sar</taxon>
        <taxon>Stramenopiles</taxon>
        <taxon>Oomycota</taxon>
        <taxon>Saprolegniomycetes</taxon>
        <taxon>Saprolegniales</taxon>
        <taxon>Achlyaceae</taxon>
        <taxon>Achlya</taxon>
    </lineage>
</organism>
<dbReference type="OrthoDB" id="270970at2759"/>
<comment type="caution">
    <text evidence="3">The sequence shown here is derived from an EMBL/GenBank/DDBJ whole genome shotgun (WGS) entry which is preliminary data.</text>
</comment>
<feature type="compositionally biased region" description="Basic and acidic residues" evidence="1">
    <location>
        <begin position="115"/>
        <end position="138"/>
    </location>
</feature>
<dbReference type="Pfam" id="PF00169">
    <property type="entry name" value="PH"/>
    <property type="match status" value="1"/>
</dbReference>
<sequence length="157" mass="17130">MAALKEGYLTKRSANGKLLVNWRKRYFSLQPTELLYFEKKEATEPGRRTPLGPDASVSRTNDKGYKLTFVVKSSPTAENFYIQAASEEELNEWVDAIGKVVGKIEDIGAAATETEPDKVDQVGKEDVVATDTADKDDTTNAPDDTPADTAPASNEAD</sequence>
<evidence type="ECO:0000256" key="1">
    <source>
        <dbReference type="SAM" id="MobiDB-lite"/>
    </source>
</evidence>
<dbReference type="InterPro" id="IPR001849">
    <property type="entry name" value="PH_domain"/>
</dbReference>
<name>A0A1V9ZGA9_ACHHY</name>
<dbReference type="PANTHER" id="PTHR14336">
    <property type="entry name" value="TANDEM PH DOMAIN CONTAINING PROTEIN"/>
    <property type="match status" value="1"/>
</dbReference>
<dbReference type="EMBL" id="JNBR01000124">
    <property type="protein sequence ID" value="OQR97022.1"/>
    <property type="molecule type" value="Genomic_DNA"/>
</dbReference>
<feature type="domain" description="PH" evidence="2">
    <location>
        <begin position="2"/>
        <end position="102"/>
    </location>
</feature>
<dbReference type="Gene3D" id="2.30.29.30">
    <property type="entry name" value="Pleckstrin-homology domain (PH domain)/Phosphotyrosine-binding domain (PTB)"/>
    <property type="match status" value="1"/>
</dbReference>
<evidence type="ECO:0000259" key="2">
    <source>
        <dbReference type="PROSITE" id="PS50003"/>
    </source>
</evidence>
<protein>
    <recommendedName>
        <fullName evidence="2">PH domain-containing protein</fullName>
    </recommendedName>
</protein>
<dbReference type="PROSITE" id="PS50003">
    <property type="entry name" value="PH_DOMAIN"/>
    <property type="match status" value="1"/>
</dbReference>
<reference evidence="3 4" key="1">
    <citation type="journal article" date="2014" name="Genome Biol. Evol.">
        <title>The secreted proteins of Achlya hypogyna and Thraustotheca clavata identify the ancestral oomycete secretome and reveal gene acquisitions by horizontal gene transfer.</title>
        <authorList>
            <person name="Misner I."/>
            <person name="Blouin N."/>
            <person name="Leonard G."/>
            <person name="Richards T.A."/>
            <person name="Lane C.E."/>
        </authorList>
    </citation>
    <scope>NUCLEOTIDE SEQUENCE [LARGE SCALE GENOMIC DNA]</scope>
    <source>
        <strain evidence="3 4">ATCC 48635</strain>
    </source>
</reference>
<dbReference type="SUPFAM" id="SSF50729">
    <property type="entry name" value="PH domain-like"/>
    <property type="match status" value="1"/>
</dbReference>
<gene>
    <name evidence="3" type="ORF">ACHHYP_12934</name>
</gene>
<feature type="region of interest" description="Disordered" evidence="1">
    <location>
        <begin position="110"/>
        <end position="157"/>
    </location>
</feature>
<feature type="compositionally biased region" description="Low complexity" evidence="1">
    <location>
        <begin position="139"/>
        <end position="157"/>
    </location>
</feature>
<evidence type="ECO:0000313" key="3">
    <source>
        <dbReference type="EMBL" id="OQR97022.1"/>
    </source>
</evidence>
<dbReference type="SMART" id="SM00233">
    <property type="entry name" value="PH"/>
    <property type="match status" value="1"/>
</dbReference>
<accession>A0A1V9ZGA9</accession>
<dbReference type="InterPro" id="IPR011993">
    <property type="entry name" value="PH-like_dom_sf"/>
</dbReference>
<dbReference type="CDD" id="cd00821">
    <property type="entry name" value="PH"/>
    <property type="match status" value="1"/>
</dbReference>
<dbReference type="AlphaFoldDB" id="A0A1V9ZGA9"/>
<evidence type="ECO:0000313" key="4">
    <source>
        <dbReference type="Proteomes" id="UP000243579"/>
    </source>
</evidence>